<evidence type="ECO:0000259" key="5">
    <source>
        <dbReference type="Pfam" id="PF03109"/>
    </source>
</evidence>
<dbReference type="Pfam" id="PF03109">
    <property type="entry name" value="ABC1"/>
    <property type="match status" value="1"/>
</dbReference>
<organism evidence="6 7">
    <name type="scientific">Candidatus Bealeia paramacronuclearis</name>
    <dbReference type="NCBI Taxonomy" id="1921001"/>
    <lineage>
        <taxon>Bacteria</taxon>
        <taxon>Pseudomonadati</taxon>
        <taxon>Pseudomonadota</taxon>
        <taxon>Alphaproteobacteria</taxon>
        <taxon>Holosporales</taxon>
        <taxon>Holosporaceae</taxon>
        <taxon>Candidatus Bealeia</taxon>
    </lineage>
</organism>
<dbReference type="EMBL" id="CP133270">
    <property type="protein sequence ID" value="WVX66605.1"/>
    <property type="molecule type" value="Genomic_DNA"/>
</dbReference>
<accession>A0ABZ2C4B2</accession>
<dbReference type="RefSeq" id="WP_338453720.1">
    <property type="nucleotide sequence ID" value="NZ_CP133270.1"/>
</dbReference>
<dbReference type="InterPro" id="IPR004147">
    <property type="entry name" value="ABC1_dom"/>
</dbReference>
<keyword evidence="6" id="KW-0418">Kinase</keyword>
<keyword evidence="7" id="KW-1185">Reference proteome</keyword>
<dbReference type="GO" id="GO:0016301">
    <property type="term" value="F:kinase activity"/>
    <property type="evidence" value="ECO:0007669"/>
    <property type="project" value="UniProtKB-KW"/>
</dbReference>
<evidence type="ECO:0000256" key="1">
    <source>
        <dbReference type="ARBA" id="ARBA00009670"/>
    </source>
</evidence>
<feature type="domain" description="ABC1 atypical kinase-like" evidence="5">
    <location>
        <begin position="82"/>
        <end position="317"/>
    </location>
</feature>
<keyword evidence="4" id="KW-0067">ATP-binding</keyword>
<dbReference type="SUPFAM" id="SSF56112">
    <property type="entry name" value="Protein kinase-like (PK-like)"/>
    <property type="match status" value="1"/>
</dbReference>
<dbReference type="CDD" id="cd13970">
    <property type="entry name" value="ABC1_ADCK3"/>
    <property type="match status" value="1"/>
</dbReference>
<reference evidence="6 7" key="1">
    <citation type="journal article" date="2024" name="Environ. Microbiol.">
        <title>Novel evolutionary insights on the interactions of the Holosporales (Alphaproteobacteria) with eukaryotic hosts from comparative genomics.</title>
        <authorList>
            <person name="Giovannini M."/>
            <person name="Petroni G."/>
            <person name="Castelli M."/>
        </authorList>
    </citation>
    <scope>NUCLEOTIDE SEQUENCE [LARGE SCALE GENOMIC DNA]</scope>
    <source>
        <strain evidence="6 7">US_Bl 15I1</strain>
    </source>
</reference>
<sequence>MDQGGISLRLKRYAETTSTVGGLMARLFGEKYLGISMDHGGYAGLLKSNMGNLKGPVMKIAQILAMVPDMLPQEYAEEFLTLQSNAPAMGWLFVKRRMKAELGPDWENLFQAFTHEATAAASLGQVHKVRNLEGRDLACKLQYPDMASAVNADLAQLKLFLNLYAKTSGAIDPQNLYLEIAERLHEELDYKREADHIRLFRAIFEGQNFVHVPEVIPELSTSRLLTMSWMPGQKLLEFKDAPQEIRNKICENLFRVWYFPFYKEGVLHGDPHLGNYTVREDLSLNLLDYGCIRLFPKSFIASVIQLYHALQNNDEELARNAYESWGFGTMTPELLTILNLWASYLYGPLLDDRIRPIDESLSGQNGRKIAGEILSELKKIGGVRPPREFVFMDRAAVALGSVFIHLKAELNWHRLYEELISSS</sequence>
<dbReference type="InterPro" id="IPR051409">
    <property type="entry name" value="Atypical_kinase_ADCK"/>
</dbReference>
<dbReference type="PANTHER" id="PTHR43851">
    <property type="match status" value="1"/>
</dbReference>
<dbReference type="PANTHER" id="PTHR43851:SF3">
    <property type="entry name" value="COENZYME Q8"/>
    <property type="match status" value="1"/>
</dbReference>
<evidence type="ECO:0000256" key="3">
    <source>
        <dbReference type="ARBA" id="ARBA00022741"/>
    </source>
</evidence>
<evidence type="ECO:0000256" key="2">
    <source>
        <dbReference type="ARBA" id="ARBA00022679"/>
    </source>
</evidence>
<protein>
    <submittedName>
        <fullName evidence="6">AarF/ABC1/UbiB kinase family protein</fullName>
    </submittedName>
</protein>
<keyword evidence="3" id="KW-0547">Nucleotide-binding</keyword>
<evidence type="ECO:0000313" key="6">
    <source>
        <dbReference type="EMBL" id="WVX66605.1"/>
    </source>
</evidence>
<evidence type="ECO:0000313" key="7">
    <source>
        <dbReference type="Proteomes" id="UP001330434"/>
    </source>
</evidence>
<evidence type="ECO:0000256" key="4">
    <source>
        <dbReference type="ARBA" id="ARBA00022840"/>
    </source>
</evidence>
<proteinExistence type="inferred from homology"/>
<comment type="similarity">
    <text evidence="1">Belongs to the protein kinase superfamily. ADCK protein kinase family.</text>
</comment>
<dbReference type="Proteomes" id="UP001330434">
    <property type="component" value="Chromosome"/>
</dbReference>
<name>A0ABZ2C4B2_9PROT</name>
<keyword evidence="2" id="KW-0808">Transferase</keyword>
<dbReference type="InterPro" id="IPR034646">
    <property type="entry name" value="ADCK3_dom"/>
</dbReference>
<gene>
    <name evidence="6" type="ORF">Bealeia1_00784</name>
</gene>
<dbReference type="InterPro" id="IPR011009">
    <property type="entry name" value="Kinase-like_dom_sf"/>
</dbReference>